<organism evidence="3 4">
    <name type="scientific">Terfezia boudieri ATCC MYA-4762</name>
    <dbReference type="NCBI Taxonomy" id="1051890"/>
    <lineage>
        <taxon>Eukaryota</taxon>
        <taxon>Fungi</taxon>
        <taxon>Dikarya</taxon>
        <taxon>Ascomycota</taxon>
        <taxon>Pezizomycotina</taxon>
        <taxon>Pezizomycetes</taxon>
        <taxon>Pezizales</taxon>
        <taxon>Pezizaceae</taxon>
        <taxon>Terfezia</taxon>
    </lineage>
</organism>
<dbReference type="GO" id="GO:0010737">
    <property type="term" value="P:protein kinase A signaling"/>
    <property type="evidence" value="ECO:0007669"/>
    <property type="project" value="TreeGrafter"/>
</dbReference>
<sequence>MARTASTHQSSPLPSPVRPRAHSLPARWVRPDWPAHQLPDRHSQHVPPVNLKTLRELELSEFYRNPKLRHDVVFDSQLHFRPNNDGTRGMKKKVDSHGYWQLVLVEFEVLLNASKKKDSSAHSHEGPMKIPILLVTMRDILLTLVPRADREEVESSLDPDLLMQQLEHGILDLKRMSLWLARIFKAHCAPMRDQWVDLMVSQFARGVDKGDNRALMEGWKSIFGILEAMKLDVANHQIRTLRPHLISTVVVFEQSYFQSRIDQGRLDTQEARQWYHDYLLKYKKLGGANDHVDCFMQATLDLVTPSKDSTFPSTFVFDYERLECLRDDIREATCLRLCTLLFRQLALGVKRDIEDKDICKLVETISAVLGEEGGSEKYVQRSADVALSIAHIACGNTLPSASVIKVAENWLAKHLLIDSTIYKATELRIIKEIVGAMQQTVKSWCSPASFPISQVAEMTGNSVNVKSVAQRLANIAYLHWQVFGRLVYMPDPLLEQKWGSTLPLAIRR</sequence>
<dbReference type="InParanoid" id="A0A3N4M3Y7"/>
<dbReference type="OrthoDB" id="276323at2759"/>
<dbReference type="AlphaFoldDB" id="A0A3N4M3Y7"/>
<keyword evidence="4" id="KW-1185">Reference proteome</keyword>
<dbReference type="EMBL" id="ML121529">
    <property type="protein sequence ID" value="RPB28619.1"/>
    <property type="molecule type" value="Genomic_DNA"/>
</dbReference>
<gene>
    <name evidence="3" type="ORF">L211DRAFT_778110</name>
</gene>
<dbReference type="InterPro" id="IPR008862">
    <property type="entry name" value="Tcp11"/>
</dbReference>
<protein>
    <submittedName>
        <fullName evidence="3">T-complex 11</fullName>
    </submittedName>
</protein>
<dbReference type="PANTHER" id="PTHR12832:SF11">
    <property type="entry name" value="LD23868P"/>
    <property type="match status" value="1"/>
</dbReference>
<proteinExistence type="inferred from homology"/>
<accession>A0A3N4M3Y7</accession>
<evidence type="ECO:0000256" key="1">
    <source>
        <dbReference type="ARBA" id="ARBA00010954"/>
    </source>
</evidence>
<evidence type="ECO:0000256" key="2">
    <source>
        <dbReference type="SAM" id="MobiDB-lite"/>
    </source>
</evidence>
<comment type="similarity">
    <text evidence="1">Belongs to the TCP11 family.</text>
</comment>
<name>A0A3N4M3Y7_9PEZI</name>
<evidence type="ECO:0000313" key="4">
    <source>
        <dbReference type="Proteomes" id="UP000267821"/>
    </source>
</evidence>
<dbReference type="Pfam" id="PF05794">
    <property type="entry name" value="Tcp11"/>
    <property type="match status" value="1"/>
</dbReference>
<feature type="region of interest" description="Disordered" evidence="2">
    <location>
        <begin position="1"/>
        <end position="21"/>
    </location>
</feature>
<feature type="compositionally biased region" description="Polar residues" evidence="2">
    <location>
        <begin position="1"/>
        <end position="12"/>
    </location>
</feature>
<evidence type="ECO:0000313" key="3">
    <source>
        <dbReference type="EMBL" id="RPB28619.1"/>
    </source>
</evidence>
<reference evidence="3 4" key="1">
    <citation type="journal article" date="2018" name="Nat. Ecol. Evol.">
        <title>Pezizomycetes genomes reveal the molecular basis of ectomycorrhizal truffle lifestyle.</title>
        <authorList>
            <person name="Murat C."/>
            <person name="Payen T."/>
            <person name="Noel B."/>
            <person name="Kuo A."/>
            <person name="Morin E."/>
            <person name="Chen J."/>
            <person name="Kohler A."/>
            <person name="Krizsan K."/>
            <person name="Balestrini R."/>
            <person name="Da Silva C."/>
            <person name="Montanini B."/>
            <person name="Hainaut M."/>
            <person name="Levati E."/>
            <person name="Barry K.W."/>
            <person name="Belfiori B."/>
            <person name="Cichocki N."/>
            <person name="Clum A."/>
            <person name="Dockter R.B."/>
            <person name="Fauchery L."/>
            <person name="Guy J."/>
            <person name="Iotti M."/>
            <person name="Le Tacon F."/>
            <person name="Lindquist E.A."/>
            <person name="Lipzen A."/>
            <person name="Malagnac F."/>
            <person name="Mello A."/>
            <person name="Molinier V."/>
            <person name="Miyauchi S."/>
            <person name="Poulain J."/>
            <person name="Riccioni C."/>
            <person name="Rubini A."/>
            <person name="Sitrit Y."/>
            <person name="Splivallo R."/>
            <person name="Traeger S."/>
            <person name="Wang M."/>
            <person name="Zifcakova L."/>
            <person name="Wipf D."/>
            <person name="Zambonelli A."/>
            <person name="Paolocci F."/>
            <person name="Nowrousian M."/>
            <person name="Ottonello S."/>
            <person name="Baldrian P."/>
            <person name="Spatafora J.W."/>
            <person name="Henrissat B."/>
            <person name="Nagy L.G."/>
            <person name="Aury J.M."/>
            <person name="Wincker P."/>
            <person name="Grigoriev I.V."/>
            <person name="Bonfante P."/>
            <person name="Martin F.M."/>
        </authorList>
    </citation>
    <scope>NUCLEOTIDE SEQUENCE [LARGE SCALE GENOMIC DNA]</scope>
    <source>
        <strain evidence="3 4">ATCC MYA-4762</strain>
    </source>
</reference>
<dbReference type="PANTHER" id="PTHR12832">
    <property type="entry name" value="TESTIS-SPECIFIC PROTEIN PBS13 T-COMPLEX 11"/>
    <property type="match status" value="1"/>
</dbReference>
<dbReference type="Proteomes" id="UP000267821">
    <property type="component" value="Unassembled WGS sequence"/>
</dbReference>